<dbReference type="Gene3D" id="3.40.309.10">
    <property type="entry name" value="Aldehyde Dehydrogenase, Chain A, domain 2"/>
    <property type="match status" value="1"/>
</dbReference>
<feature type="domain" description="Aldehyde dehydrogenase" evidence="4">
    <location>
        <begin position="46"/>
        <end position="510"/>
    </location>
</feature>
<feature type="compositionally biased region" description="Polar residues" evidence="3">
    <location>
        <begin position="1"/>
        <end position="12"/>
    </location>
</feature>
<evidence type="ECO:0000256" key="3">
    <source>
        <dbReference type="SAM" id="MobiDB-lite"/>
    </source>
</evidence>
<dbReference type="GO" id="GO:0016620">
    <property type="term" value="F:oxidoreductase activity, acting on the aldehyde or oxo group of donors, NAD or NADP as acceptor"/>
    <property type="evidence" value="ECO:0007669"/>
    <property type="project" value="InterPro"/>
</dbReference>
<dbReference type="AlphaFoldDB" id="A0A1H1BLX8"/>
<keyword evidence="6" id="KW-1185">Reference proteome</keyword>
<dbReference type="STRING" id="37928.SAMN04489742_1475"/>
<dbReference type="RefSeq" id="WP_083339629.1">
    <property type="nucleotide sequence ID" value="NZ_CP018863.1"/>
</dbReference>
<dbReference type="PANTHER" id="PTHR42804">
    <property type="entry name" value="ALDEHYDE DEHYDROGENASE"/>
    <property type="match status" value="1"/>
</dbReference>
<dbReference type="FunFam" id="3.40.605.10:FF:000007">
    <property type="entry name" value="NAD/NADP-dependent betaine aldehyde dehydrogenase"/>
    <property type="match status" value="1"/>
</dbReference>
<evidence type="ECO:0000256" key="1">
    <source>
        <dbReference type="ARBA" id="ARBA00009986"/>
    </source>
</evidence>
<proteinExistence type="inferred from homology"/>
<dbReference type="Pfam" id="PF00171">
    <property type="entry name" value="Aldedh"/>
    <property type="match status" value="1"/>
</dbReference>
<dbReference type="InterPro" id="IPR016161">
    <property type="entry name" value="Ald_DH/histidinol_DH"/>
</dbReference>
<dbReference type="EMBL" id="FNKH01000002">
    <property type="protein sequence ID" value="SDQ52947.1"/>
    <property type="molecule type" value="Genomic_DNA"/>
</dbReference>
<dbReference type="OrthoDB" id="6882680at2"/>
<comment type="similarity">
    <text evidence="1">Belongs to the aldehyde dehydrogenase family.</text>
</comment>
<evidence type="ECO:0000256" key="2">
    <source>
        <dbReference type="ARBA" id="ARBA00023002"/>
    </source>
</evidence>
<dbReference type="InterPro" id="IPR016163">
    <property type="entry name" value="Ald_DH_C"/>
</dbReference>
<evidence type="ECO:0000313" key="6">
    <source>
        <dbReference type="Proteomes" id="UP000181917"/>
    </source>
</evidence>
<name>A0A1H1BLX8_9MICC</name>
<dbReference type="PANTHER" id="PTHR42804:SF1">
    <property type="entry name" value="ALDEHYDE DEHYDROGENASE-RELATED"/>
    <property type="match status" value="1"/>
</dbReference>
<dbReference type="Gene3D" id="3.40.605.10">
    <property type="entry name" value="Aldehyde Dehydrogenase, Chain A, domain 1"/>
    <property type="match status" value="1"/>
</dbReference>
<protein>
    <submittedName>
        <fullName evidence="5">Aldehyde dehydrogenase (NAD+)</fullName>
    </submittedName>
</protein>
<keyword evidence="2" id="KW-0560">Oxidoreductase</keyword>
<accession>A0A1H1BLX8</accession>
<evidence type="ECO:0000313" key="5">
    <source>
        <dbReference type="EMBL" id="SDQ52947.1"/>
    </source>
</evidence>
<reference evidence="5 6" key="1">
    <citation type="submission" date="2016-10" db="EMBL/GenBank/DDBJ databases">
        <authorList>
            <person name="de Groot N.N."/>
        </authorList>
    </citation>
    <scope>NUCLEOTIDE SEQUENCE [LARGE SCALE GENOMIC DNA]</scope>
    <source>
        <strain evidence="5 6">DSM 20117</strain>
    </source>
</reference>
<dbReference type="SUPFAM" id="SSF53720">
    <property type="entry name" value="ALDH-like"/>
    <property type="match status" value="1"/>
</dbReference>
<gene>
    <name evidence="5" type="ORF">SAMN04489742_1475</name>
</gene>
<organism evidence="5 6">
    <name type="scientific">Crystallibacter crystallopoietes</name>
    <dbReference type="NCBI Taxonomy" id="37928"/>
    <lineage>
        <taxon>Bacteria</taxon>
        <taxon>Bacillati</taxon>
        <taxon>Actinomycetota</taxon>
        <taxon>Actinomycetes</taxon>
        <taxon>Micrococcales</taxon>
        <taxon>Micrococcaceae</taxon>
        <taxon>Crystallibacter</taxon>
    </lineage>
</organism>
<sequence>MTSAAHSATEATRQAPAAFSGPAVDARAALSLPYTHVDDVFINGAWVPARGTGRNPVTDPATGQIWGSVPDGTPEDIDAAVGAARKAFDGGWARLAPSERAAYLLRIADEVDKRAEEMSLTNTRENGSPVSESTGAAANAASIFRYFATLAEYLERDDVRPFPRGGGESVVRRDPVGVCALIAPWNFPINLMVIKLAPALLAGCTVVMKPASPTPLSFRLVVDAVAAAGVPAGVVNLVTGSGRLGDALVRHPGVDKVAFTGSTPVGRKIAAACGELLRPVTLELGGKSSGIVLPDADLDAMSSGLVRSCMRNTGQTCYISTRILAPAGRYDEVVDMVTATIAAGVQGDPLDPATVFGPAATESQYRTVLEYVDAGRAEGARATTGGRAARLGGGLEGGFFVEPTVFADVTPSMRISREEIFGPVISVLKYTDVDEAVALANNTEFGLGGLVFGTDQDAALAVADRMDTGSVGINFFASNHSAPFGGRHDSGLGTEYGIEGLNAYLSYKSIHRRP</sequence>
<dbReference type="Proteomes" id="UP000181917">
    <property type="component" value="Unassembled WGS sequence"/>
</dbReference>
<evidence type="ECO:0000259" key="4">
    <source>
        <dbReference type="Pfam" id="PF00171"/>
    </source>
</evidence>
<feature type="region of interest" description="Disordered" evidence="3">
    <location>
        <begin position="1"/>
        <end position="20"/>
    </location>
</feature>
<dbReference type="InterPro" id="IPR016162">
    <property type="entry name" value="Ald_DH_N"/>
</dbReference>
<dbReference type="InterPro" id="IPR015590">
    <property type="entry name" value="Aldehyde_DH_dom"/>
</dbReference>